<dbReference type="KEGG" id="maw:19252724"/>
<dbReference type="PANTHER" id="PTHR43433:SF10">
    <property type="entry name" value="AB HYDROLASE-1 DOMAIN-CONTAINING PROTEIN"/>
    <property type="match status" value="1"/>
</dbReference>
<dbReference type="InterPro" id="IPR000073">
    <property type="entry name" value="AB_hydrolase_1"/>
</dbReference>
<organism evidence="6">
    <name type="scientific">Metarhizium acridum (strain CQMa 102)</name>
    <dbReference type="NCBI Taxonomy" id="655827"/>
    <lineage>
        <taxon>Eukaryota</taxon>
        <taxon>Fungi</taxon>
        <taxon>Dikarya</taxon>
        <taxon>Ascomycota</taxon>
        <taxon>Pezizomycotina</taxon>
        <taxon>Sordariomycetes</taxon>
        <taxon>Hypocreomycetidae</taxon>
        <taxon>Hypocreales</taxon>
        <taxon>Clavicipitaceae</taxon>
        <taxon>Metarhizium</taxon>
    </lineage>
</organism>
<dbReference type="GeneID" id="19252724"/>
<dbReference type="HOGENOM" id="CLU_690946_0_0_1"/>
<feature type="region of interest" description="Disordered" evidence="2">
    <location>
        <begin position="377"/>
        <end position="399"/>
    </location>
</feature>
<name>E9EEW5_METAQ</name>
<keyword evidence="6" id="KW-1185">Reference proteome</keyword>
<dbReference type="SUPFAM" id="SSF53474">
    <property type="entry name" value="alpha/beta-Hydrolases"/>
    <property type="match status" value="1"/>
</dbReference>
<dbReference type="InParanoid" id="E9EEW5"/>
<dbReference type="PANTHER" id="PTHR43433">
    <property type="entry name" value="HYDROLASE, ALPHA/BETA FOLD FAMILY PROTEIN"/>
    <property type="match status" value="1"/>
</dbReference>
<dbReference type="InterPro" id="IPR013121">
    <property type="entry name" value="Fe_red_NAD-bd_6"/>
</dbReference>
<evidence type="ECO:0000259" key="3">
    <source>
        <dbReference type="Pfam" id="PF00561"/>
    </source>
</evidence>
<dbReference type="Proteomes" id="UP000002499">
    <property type="component" value="Unassembled WGS sequence"/>
</dbReference>
<dbReference type="Pfam" id="PF00561">
    <property type="entry name" value="Abhydrolase_1"/>
    <property type="match status" value="1"/>
</dbReference>
<dbReference type="GO" id="GO:0016491">
    <property type="term" value="F:oxidoreductase activity"/>
    <property type="evidence" value="ECO:0007669"/>
    <property type="project" value="UniProtKB-KW"/>
</dbReference>
<dbReference type="AlphaFoldDB" id="E9EEW5"/>
<dbReference type="GO" id="GO:0016787">
    <property type="term" value="F:hydrolase activity"/>
    <property type="evidence" value="ECO:0007669"/>
    <property type="project" value="UniProtKB-KW"/>
</dbReference>
<feature type="domain" description="Ferric reductase NAD binding" evidence="4">
    <location>
        <begin position="86"/>
        <end position="185"/>
    </location>
</feature>
<feature type="compositionally biased region" description="Basic and acidic residues" evidence="2">
    <location>
        <begin position="377"/>
        <end position="387"/>
    </location>
</feature>
<evidence type="ECO:0000256" key="1">
    <source>
        <dbReference type="ARBA" id="ARBA00023002"/>
    </source>
</evidence>
<feature type="domain" description="AB hydrolase-1" evidence="3">
    <location>
        <begin position="217"/>
        <end position="320"/>
    </location>
</feature>
<evidence type="ECO:0000313" key="5">
    <source>
        <dbReference type="EMBL" id="EFY85521.1"/>
    </source>
</evidence>
<dbReference type="InterPro" id="IPR050471">
    <property type="entry name" value="AB_hydrolase"/>
</dbReference>
<dbReference type="InterPro" id="IPR029058">
    <property type="entry name" value="AB_hydrolase_fold"/>
</dbReference>
<dbReference type="Gene3D" id="3.40.50.80">
    <property type="entry name" value="Nucleotide-binding domain of ferredoxin-NADP reductase (FNR) module"/>
    <property type="match status" value="1"/>
</dbReference>
<evidence type="ECO:0000256" key="2">
    <source>
        <dbReference type="SAM" id="MobiDB-lite"/>
    </source>
</evidence>
<protein>
    <submittedName>
        <fullName evidence="5">Alpha/beta hydrolase fold family protein</fullName>
    </submittedName>
</protein>
<evidence type="ECO:0000313" key="6">
    <source>
        <dbReference type="Proteomes" id="UP000002499"/>
    </source>
</evidence>
<keyword evidence="1" id="KW-0560">Oxidoreductase</keyword>
<sequence>MVGALIHTINGPEFLLPGFSLWVIDRILGLYHSFRSIEVTDIAHFGGQVTKFTVKGITITRPGQMVWVQLPGVSFWNSHPFTAHSAWFKDELQTLHDVTSMPESTARLSTSLYHTETGSTLAMSQQEEVGSAEKTEPMPAWWTISPGRPDLRSVFQGLKEQHAGCDVAVSLCGPREMVGLARNAAVGQIQCSREPDIQASRWPHPRFRRIRNTWRKSLLYIHGYPSSRLEPKQIEILAQRQGIRLIAIDRPGFGWSSPQPSRRLLDWAREVEQFSKRIGIERFAVMGLSGGGPYALATAYALPSTMLSSVGLFANGPNWEAGRNDMTWFRRLASLMAVYWPSGLEMVLNATVASVRWVLQRRWVKRVLEKKLEALKESRKPSRRVEGRAINGSQFDPQP</sequence>
<accession>E9EEW5</accession>
<dbReference type="Pfam" id="PF08030">
    <property type="entry name" value="NAD_binding_6"/>
    <property type="match status" value="1"/>
</dbReference>
<dbReference type="EMBL" id="GL698574">
    <property type="protein sequence ID" value="EFY85521.1"/>
    <property type="molecule type" value="Genomic_DNA"/>
</dbReference>
<dbReference type="eggNOG" id="ENOG502QS8H">
    <property type="taxonomic scope" value="Eukaryota"/>
</dbReference>
<dbReference type="InterPro" id="IPR039261">
    <property type="entry name" value="FNR_nucleotide-bd"/>
</dbReference>
<dbReference type="Gene3D" id="3.40.50.1820">
    <property type="entry name" value="alpha/beta hydrolase"/>
    <property type="match status" value="1"/>
</dbReference>
<dbReference type="OrthoDB" id="294702at2759"/>
<proteinExistence type="predicted"/>
<keyword evidence="5" id="KW-0378">Hydrolase</keyword>
<reference evidence="5 6" key="1">
    <citation type="journal article" date="2011" name="PLoS Genet.">
        <title>Genome sequencing and comparative transcriptomics of the model entomopathogenic fungi Metarhizium anisopliae and M. acridum.</title>
        <authorList>
            <person name="Gao Q."/>
            <person name="Jin K."/>
            <person name="Ying S.H."/>
            <person name="Zhang Y."/>
            <person name="Xiao G."/>
            <person name="Shang Y."/>
            <person name="Duan Z."/>
            <person name="Hu X."/>
            <person name="Xie X.Q."/>
            <person name="Zhou G."/>
            <person name="Peng G."/>
            <person name="Luo Z."/>
            <person name="Huang W."/>
            <person name="Wang B."/>
            <person name="Fang W."/>
            <person name="Wang S."/>
            <person name="Zhong Y."/>
            <person name="Ma L.J."/>
            <person name="St Leger R.J."/>
            <person name="Zhao G.P."/>
            <person name="Pei Y."/>
            <person name="Feng M.G."/>
            <person name="Xia Y."/>
            <person name="Wang C."/>
        </authorList>
    </citation>
    <scope>NUCLEOTIDE SEQUENCE [LARGE SCALE GENOMIC DNA]</scope>
    <source>
        <strain evidence="5 6">CQMa 102</strain>
    </source>
</reference>
<evidence type="ECO:0000259" key="4">
    <source>
        <dbReference type="Pfam" id="PF08030"/>
    </source>
</evidence>
<gene>
    <name evidence="5" type="ORF">MAC_08413</name>
</gene>